<feature type="compositionally biased region" description="Polar residues" evidence="1">
    <location>
        <begin position="100"/>
        <end position="116"/>
    </location>
</feature>
<feature type="compositionally biased region" description="Basic and acidic residues" evidence="1">
    <location>
        <begin position="527"/>
        <end position="539"/>
    </location>
</feature>
<feature type="compositionally biased region" description="Polar residues" evidence="1">
    <location>
        <begin position="540"/>
        <end position="554"/>
    </location>
</feature>
<protein>
    <submittedName>
        <fullName evidence="2">Uncharacterized protein</fullName>
    </submittedName>
</protein>
<feature type="region of interest" description="Disordered" evidence="1">
    <location>
        <begin position="216"/>
        <end position="310"/>
    </location>
</feature>
<feature type="region of interest" description="Disordered" evidence="1">
    <location>
        <begin position="23"/>
        <end position="165"/>
    </location>
</feature>
<dbReference type="OMA" id="VECAPRA"/>
<dbReference type="OrthoDB" id="9944467at2759"/>
<dbReference type="Proteomes" id="UP000287033">
    <property type="component" value="Unassembled WGS sequence"/>
</dbReference>
<sequence>MSRPGAHSLASGWSVWRSSLCCCRAPEPNADNDNMGGRLSRKKRGYNVNDPKDSKPATESTDQPEVKQDEPESRDVSKEQFKIPEAELPDQQPDGAPKTTGETTAGNQTDLTTVTIESKAGIDPQDNEAVHSSEAQESATFTNSVKATEELSQEEHLTKAEVESSMPGIVSSAAVHMPVPSEEKPSDMVAVCSPDGEAQEEPILDTEGSVTEVSNLPTEGRFHSDHAAPKIMEDSPQSPSSVSPDAKVETGQVPEETAEMSMQELTKTQDSLSQQPAVKEPAESSDLEIKPEPGVENVPHEDKTPKLSEITEETAIDVVLKNEMAKCADLEKNVLGPCSKDEVQEKLVSESILTTDQIVADLKTETVENSDNLQDGSAQGLTTELLDQDKVLEGSGNLSVDTLKENSVPESVTDLVPVDPKDSDTDHAPENTLHIVTKSPDSVVAECAPELITPVTGKEVIPARSPDSTAVECAPRASPNVEKEVSETKSEPIPEQSCQDSAEVDLLNSSSEKIPAIKLTVCAEASQEEKVEMDTELTTKESTNVFDTTDSDPQNEVLPEKQSTSYSTELSLDPEIVEVGKTSELPVTESRGSPDLGEQGPTDMTKTEAAVSTENGPVVDGVINQSEKTCLGETPVPNGTPLDTEVGDFSKSISQVEVNGQNEPAEEHLQGKNCDMKSDPTKCKSIEQVDGNRSLEEPDQILDSGLSRCDHEMGIQSSELITE</sequence>
<feature type="compositionally biased region" description="Polar residues" evidence="1">
    <location>
        <begin position="133"/>
        <end position="146"/>
    </location>
</feature>
<feature type="compositionally biased region" description="Basic and acidic residues" evidence="1">
    <location>
        <begin position="419"/>
        <end position="429"/>
    </location>
</feature>
<dbReference type="AlphaFoldDB" id="A0A401RRY0"/>
<organism evidence="2 3">
    <name type="scientific">Chiloscyllium punctatum</name>
    <name type="common">Brownbanded bambooshark</name>
    <name type="synonym">Hemiscyllium punctatum</name>
    <dbReference type="NCBI Taxonomy" id="137246"/>
    <lineage>
        <taxon>Eukaryota</taxon>
        <taxon>Metazoa</taxon>
        <taxon>Chordata</taxon>
        <taxon>Craniata</taxon>
        <taxon>Vertebrata</taxon>
        <taxon>Chondrichthyes</taxon>
        <taxon>Elasmobranchii</taxon>
        <taxon>Galeomorphii</taxon>
        <taxon>Galeoidea</taxon>
        <taxon>Orectolobiformes</taxon>
        <taxon>Hemiscylliidae</taxon>
        <taxon>Chiloscyllium</taxon>
    </lineage>
</organism>
<feature type="compositionally biased region" description="Polar residues" evidence="1">
    <location>
        <begin position="561"/>
        <end position="570"/>
    </location>
</feature>
<comment type="caution">
    <text evidence="2">The sequence shown here is derived from an EMBL/GenBank/DDBJ whole genome shotgun (WGS) entry which is preliminary data.</text>
</comment>
<feature type="region of interest" description="Disordered" evidence="1">
    <location>
        <begin position="525"/>
        <end position="618"/>
    </location>
</feature>
<feature type="compositionally biased region" description="Basic and acidic residues" evidence="1">
    <location>
        <begin position="665"/>
        <end position="681"/>
    </location>
</feature>
<evidence type="ECO:0000256" key="1">
    <source>
        <dbReference type="SAM" id="MobiDB-lite"/>
    </source>
</evidence>
<reference evidence="2 3" key="1">
    <citation type="journal article" date="2018" name="Nat. Ecol. Evol.">
        <title>Shark genomes provide insights into elasmobranch evolution and the origin of vertebrates.</title>
        <authorList>
            <person name="Hara Y"/>
            <person name="Yamaguchi K"/>
            <person name="Onimaru K"/>
            <person name="Kadota M"/>
            <person name="Koyanagi M"/>
            <person name="Keeley SD"/>
            <person name="Tatsumi K"/>
            <person name="Tanaka K"/>
            <person name="Motone F"/>
            <person name="Kageyama Y"/>
            <person name="Nozu R"/>
            <person name="Adachi N"/>
            <person name="Nishimura O"/>
            <person name="Nakagawa R"/>
            <person name="Tanegashima C"/>
            <person name="Kiyatake I"/>
            <person name="Matsumoto R"/>
            <person name="Murakumo K"/>
            <person name="Nishida K"/>
            <person name="Terakita A"/>
            <person name="Kuratani S"/>
            <person name="Sato K"/>
            <person name="Hyodo S Kuraku.S."/>
        </authorList>
    </citation>
    <scope>NUCLEOTIDE SEQUENCE [LARGE SCALE GENOMIC DNA]</scope>
</reference>
<evidence type="ECO:0000313" key="2">
    <source>
        <dbReference type="EMBL" id="GCC20900.1"/>
    </source>
</evidence>
<feature type="compositionally biased region" description="Polar residues" evidence="1">
    <location>
        <begin position="263"/>
        <end position="276"/>
    </location>
</feature>
<dbReference type="EMBL" id="BEZZ01002006">
    <property type="protein sequence ID" value="GCC20900.1"/>
    <property type="molecule type" value="Genomic_DNA"/>
</dbReference>
<feature type="compositionally biased region" description="Basic and acidic residues" evidence="1">
    <location>
        <begin position="147"/>
        <end position="162"/>
    </location>
</feature>
<accession>A0A401RRY0</accession>
<gene>
    <name evidence="2" type="ORF">chiPu_0019470</name>
</gene>
<name>A0A401RRY0_CHIPU</name>
<feature type="region of interest" description="Disordered" evidence="1">
    <location>
        <begin position="405"/>
        <end position="429"/>
    </location>
</feature>
<feature type="compositionally biased region" description="Basic and acidic residues" evidence="1">
    <location>
        <begin position="287"/>
        <end position="306"/>
    </location>
</feature>
<feature type="compositionally biased region" description="Low complexity" evidence="1">
    <location>
        <begin position="235"/>
        <end position="244"/>
    </location>
</feature>
<feature type="region of interest" description="Disordered" evidence="1">
    <location>
        <begin position="460"/>
        <end position="504"/>
    </location>
</feature>
<feature type="compositionally biased region" description="Basic and acidic residues" evidence="1">
    <location>
        <begin position="220"/>
        <end position="233"/>
    </location>
</feature>
<keyword evidence="3" id="KW-1185">Reference proteome</keyword>
<proteinExistence type="predicted"/>
<feature type="compositionally biased region" description="Basic and acidic residues" evidence="1">
    <location>
        <begin position="64"/>
        <end position="85"/>
    </location>
</feature>
<feature type="region of interest" description="Disordered" evidence="1">
    <location>
        <begin position="660"/>
        <end position="681"/>
    </location>
</feature>
<evidence type="ECO:0000313" key="3">
    <source>
        <dbReference type="Proteomes" id="UP000287033"/>
    </source>
</evidence>
<feature type="compositionally biased region" description="Basic and acidic residues" evidence="1">
    <location>
        <begin position="481"/>
        <end position="492"/>
    </location>
</feature>